<dbReference type="InterPro" id="IPR036397">
    <property type="entry name" value="RNaseH_sf"/>
</dbReference>
<dbReference type="EMBL" id="BAABME010009314">
    <property type="protein sequence ID" value="GAA0174941.1"/>
    <property type="molecule type" value="Genomic_DNA"/>
</dbReference>
<evidence type="ECO:0000313" key="3">
    <source>
        <dbReference type="Proteomes" id="UP001454036"/>
    </source>
</evidence>
<protein>
    <submittedName>
        <fullName evidence="2">Uncharacterized protein</fullName>
    </submittedName>
</protein>
<name>A0AAV3RGU7_LITER</name>
<organism evidence="2 3">
    <name type="scientific">Lithospermum erythrorhizon</name>
    <name type="common">Purple gromwell</name>
    <name type="synonym">Lithospermum officinale var. erythrorhizon</name>
    <dbReference type="NCBI Taxonomy" id="34254"/>
    <lineage>
        <taxon>Eukaryota</taxon>
        <taxon>Viridiplantae</taxon>
        <taxon>Streptophyta</taxon>
        <taxon>Embryophyta</taxon>
        <taxon>Tracheophyta</taxon>
        <taxon>Spermatophyta</taxon>
        <taxon>Magnoliopsida</taxon>
        <taxon>eudicotyledons</taxon>
        <taxon>Gunneridae</taxon>
        <taxon>Pentapetalae</taxon>
        <taxon>asterids</taxon>
        <taxon>lamiids</taxon>
        <taxon>Boraginales</taxon>
        <taxon>Boraginaceae</taxon>
        <taxon>Boraginoideae</taxon>
        <taxon>Lithospermeae</taxon>
        <taxon>Lithospermum</taxon>
    </lineage>
</organism>
<proteinExistence type="predicted"/>
<keyword evidence="3" id="KW-1185">Reference proteome</keyword>
<accession>A0AAV3RGU7</accession>
<evidence type="ECO:0000256" key="1">
    <source>
        <dbReference type="SAM" id="MobiDB-lite"/>
    </source>
</evidence>
<dbReference type="AlphaFoldDB" id="A0AAV3RGU7"/>
<dbReference type="GO" id="GO:0003676">
    <property type="term" value="F:nucleic acid binding"/>
    <property type="evidence" value="ECO:0007669"/>
    <property type="project" value="InterPro"/>
</dbReference>
<dbReference type="Gene3D" id="3.30.420.10">
    <property type="entry name" value="Ribonuclease H-like superfamily/Ribonuclease H"/>
    <property type="match status" value="1"/>
</dbReference>
<sequence>MEQRHCWSKFLPRAEFSFNTGFHSSAGSTPLMLVYGRDPPIVHPFVRGETRLPDLEHQLIERDEMVQLLKTNLLKAQQQMVQQANTHRHELTFEAGDKVLLCIQPYSQQSLAHHTNQKISPCSLAPTKCCVASEWWPMSLNYHPHPKFIRMCSDTSMETIGHISHLGAINSLESRPTEQDSWEDYDLLKQQFPPFGLEDESNDTIQTNVPKPWQTYSRRKKKPK</sequence>
<evidence type="ECO:0000313" key="2">
    <source>
        <dbReference type="EMBL" id="GAA0174941.1"/>
    </source>
</evidence>
<dbReference type="Proteomes" id="UP001454036">
    <property type="component" value="Unassembled WGS sequence"/>
</dbReference>
<feature type="region of interest" description="Disordered" evidence="1">
    <location>
        <begin position="195"/>
        <end position="224"/>
    </location>
</feature>
<gene>
    <name evidence="2" type="ORF">LIER_28218</name>
</gene>
<comment type="caution">
    <text evidence="2">The sequence shown here is derived from an EMBL/GenBank/DDBJ whole genome shotgun (WGS) entry which is preliminary data.</text>
</comment>
<reference evidence="2 3" key="1">
    <citation type="submission" date="2024-01" db="EMBL/GenBank/DDBJ databases">
        <title>The complete chloroplast genome sequence of Lithospermum erythrorhizon: insights into the phylogenetic relationship among Boraginaceae species and the maternal lineages of purple gromwells.</title>
        <authorList>
            <person name="Okada T."/>
            <person name="Watanabe K."/>
        </authorList>
    </citation>
    <scope>NUCLEOTIDE SEQUENCE [LARGE SCALE GENOMIC DNA]</scope>
</reference>